<dbReference type="PROSITE" id="PS52029">
    <property type="entry name" value="LD_TPASE"/>
    <property type="match status" value="1"/>
</dbReference>
<dbReference type="EMBL" id="JBHSON010000096">
    <property type="protein sequence ID" value="MFC5752748.1"/>
    <property type="molecule type" value="Genomic_DNA"/>
</dbReference>
<feature type="active site" description="Nucleophile" evidence="7">
    <location>
        <position position="333"/>
    </location>
</feature>
<feature type="domain" description="L,D-TPase catalytic" evidence="9">
    <location>
        <begin position="236"/>
        <end position="357"/>
    </location>
</feature>
<dbReference type="InterPro" id="IPR038063">
    <property type="entry name" value="Transpep_catalytic_dom"/>
</dbReference>
<dbReference type="InterPro" id="IPR050979">
    <property type="entry name" value="LD-transpeptidase"/>
</dbReference>
<keyword evidence="2" id="KW-0808">Transferase</keyword>
<dbReference type="PANTHER" id="PTHR30582">
    <property type="entry name" value="L,D-TRANSPEPTIDASE"/>
    <property type="match status" value="1"/>
</dbReference>
<keyword evidence="4 7" id="KW-0573">Peptidoglycan synthesis</keyword>
<dbReference type="Gene3D" id="2.40.440.10">
    <property type="entry name" value="L,D-transpeptidase catalytic domain-like"/>
    <property type="match status" value="1"/>
</dbReference>
<evidence type="ECO:0000313" key="11">
    <source>
        <dbReference type="Proteomes" id="UP001596074"/>
    </source>
</evidence>
<keyword evidence="8" id="KW-0732">Signal</keyword>
<sequence>MLKGRTVLAGTAITGAAVLAAAGCSSGGGGDGGGDAPAAKVAITPANGSRDVAPDQPVVVKSDQGRLGAVTVADPKGRRAEGRLAADGRSWRTSWGLRPATTYTVTAQVAADGGKPVTSSSTFTTLTPAQRLESGMSPLEGEKVGVGMPIQLLLGKPVTTKQGRQAVERALEVRMSEPVEGAWYWISDKEVDFRPRDYWPVGQKVQVVARLTGVRAGEGLWGVKDRTLNFTVGPRHVTRIDAGKYEATVTDGGRTVRTMKVSLGKPGDDSYSGVMIAQEKQAAMVMDSSTTGNPGEYRTPTKWNVRMTYSGTFIHSAPWSTGSQGSANVSHGCVNASPADARWFYEFTNRGDVIEVTGTTRKLRFGNGPTPWAKSWQDWVKGSALGAPVKGVPLR</sequence>
<dbReference type="Gene3D" id="2.60.40.3780">
    <property type="match status" value="1"/>
</dbReference>
<keyword evidence="11" id="KW-1185">Reference proteome</keyword>
<accession>A0ABW1AE04</accession>
<evidence type="ECO:0000256" key="8">
    <source>
        <dbReference type="SAM" id="SignalP"/>
    </source>
</evidence>
<evidence type="ECO:0000259" key="9">
    <source>
        <dbReference type="PROSITE" id="PS52029"/>
    </source>
</evidence>
<dbReference type="RefSeq" id="WP_378289053.1">
    <property type="nucleotide sequence ID" value="NZ_JBHSON010000096.1"/>
</dbReference>
<dbReference type="Proteomes" id="UP001596074">
    <property type="component" value="Unassembled WGS sequence"/>
</dbReference>
<dbReference type="CDD" id="cd13432">
    <property type="entry name" value="LDT_IgD_like_2"/>
    <property type="match status" value="1"/>
</dbReference>
<comment type="pathway">
    <text evidence="1 7">Cell wall biogenesis; peptidoglycan biosynthesis.</text>
</comment>
<dbReference type="SUPFAM" id="SSF141523">
    <property type="entry name" value="L,D-transpeptidase catalytic domain-like"/>
    <property type="match status" value="1"/>
</dbReference>
<comment type="caution">
    <text evidence="10">The sequence shown here is derived from an EMBL/GenBank/DDBJ whole genome shotgun (WGS) entry which is preliminary data.</text>
</comment>
<evidence type="ECO:0000256" key="2">
    <source>
        <dbReference type="ARBA" id="ARBA00022679"/>
    </source>
</evidence>
<keyword evidence="6 7" id="KW-0961">Cell wall biogenesis/degradation</keyword>
<dbReference type="Pfam" id="PF17964">
    <property type="entry name" value="Big_10"/>
    <property type="match status" value="1"/>
</dbReference>
<keyword evidence="3 7" id="KW-0133">Cell shape</keyword>
<dbReference type="InterPro" id="IPR041280">
    <property type="entry name" value="Big_10"/>
</dbReference>
<dbReference type="Pfam" id="PF03734">
    <property type="entry name" value="YkuD"/>
    <property type="match status" value="1"/>
</dbReference>
<dbReference type="PROSITE" id="PS51257">
    <property type="entry name" value="PROKAR_LIPOPROTEIN"/>
    <property type="match status" value="1"/>
</dbReference>
<evidence type="ECO:0000256" key="7">
    <source>
        <dbReference type="PROSITE-ProRule" id="PRU01373"/>
    </source>
</evidence>
<evidence type="ECO:0000256" key="1">
    <source>
        <dbReference type="ARBA" id="ARBA00004752"/>
    </source>
</evidence>
<dbReference type="InterPro" id="IPR005490">
    <property type="entry name" value="LD_TPept_cat_dom"/>
</dbReference>
<dbReference type="PANTHER" id="PTHR30582:SF2">
    <property type="entry name" value="L,D-TRANSPEPTIDASE YCIB-RELATED"/>
    <property type="match status" value="1"/>
</dbReference>
<evidence type="ECO:0000256" key="4">
    <source>
        <dbReference type="ARBA" id="ARBA00022984"/>
    </source>
</evidence>
<proteinExistence type="predicted"/>
<organism evidence="10 11">
    <name type="scientific">Actinomadura rugatobispora</name>
    <dbReference type="NCBI Taxonomy" id="1994"/>
    <lineage>
        <taxon>Bacteria</taxon>
        <taxon>Bacillati</taxon>
        <taxon>Actinomycetota</taxon>
        <taxon>Actinomycetes</taxon>
        <taxon>Streptosporangiales</taxon>
        <taxon>Thermomonosporaceae</taxon>
        <taxon>Actinomadura</taxon>
    </lineage>
</organism>
<name>A0ABW1AE04_9ACTN</name>
<feature type="chain" id="PRO_5047068421" evidence="8">
    <location>
        <begin position="21"/>
        <end position="395"/>
    </location>
</feature>
<reference evidence="11" key="1">
    <citation type="journal article" date="2019" name="Int. J. Syst. Evol. Microbiol.">
        <title>The Global Catalogue of Microorganisms (GCM) 10K type strain sequencing project: providing services to taxonomists for standard genome sequencing and annotation.</title>
        <authorList>
            <consortium name="The Broad Institute Genomics Platform"/>
            <consortium name="The Broad Institute Genome Sequencing Center for Infectious Disease"/>
            <person name="Wu L."/>
            <person name="Ma J."/>
        </authorList>
    </citation>
    <scope>NUCLEOTIDE SEQUENCE [LARGE SCALE GENOMIC DNA]</scope>
    <source>
        <strain evidence="11">KCTC 42087</strain>
    </source>
</reference>
<keyword evidence="5" id="KW-0012">Acyltransferase</keyword>
<dbReference type="Gene3D" id="2.60.40.3710">
    <property type="match status" value="1"/>
</dbReference>
<evidence type="ECO:0000256" key="3">
    <source>
        <dbReference type="ARBA" id="ARBA00022960"/>
    </source>
</evidence>
<evidence type="ECO:0000256" key="6">
    <source>
        <dbReference type="ARBA" id="ARBA00023316"/>
    </source>
</evidence>
<feature type="signal peptide" evidence="8">
    <location>
        <begin position="1"/>
        <end position="20"/>
    </location>
</feature>
<evidence type="ECO:0000256" key="5">
    <source>
        <dbReference type="ARBA" id="ARBA00023315"/>
    </source>
</evidence>
<protein>
    <submittedName>
        <fullName evidence="10">Ig-like domain-containing protein</fullName>
    </submittedName>
</protein>
<gene>
    <name evidence="10" type="ORF">ACFPZN_44660</name>
</gene>
<evidence type="ECO:0000313" key="10">
    <source>
        <dbReference type="EMBL" id="MFC5752748.1"/>
    </source>
</evidence>
<feature type="active site" description="Proton donor/acceptor" evidence="7">
    <location>
        <position position="315"/>
    </location>
</feature>
<dbReference type="CDD" id="cd16913">
    <property type="entry name" value="YkuD_like"/>
    <property type="match status" value="1"/>
</dbReference>